<feature type="region of interest" description="Disordered" evidence="1">
    <location>
        <begin position="24"/>
        <end position="45"/>
    </location>
</feature>
<evidence type="ECO:0000313" key="2">
    <source>
        <dbReference type="EMBL" id="MDN0075616.1"/>
    </source>
</evidence>
<proteinExistence type="predicted"/>
<dbReference type="Proteomes" id="UP001168540">
    <property type="component" value="Unassembled WGS sequence"/>
</dbReference>
<evidence type="ECO:0000256" key="1">
    <source>
        <dbReference type="SAM" id="MobiDB-lite"/>
    </source>
</evidence>
<name>A0ABT7XP94_9NEIS</name>
<dbReference type="EMBL" id="JAUEDK010000019">
    <property type="protein sequence ID" value="MDN0075616.1"/>
    <property type="molecule type" value="Genomic_DNA"/>
</dbReference>
<dbReference type="RefSeq" id="WP_289830250.1">
    <property type="nucleotide sequence ID" value="NZ_JAUEDK010000019.1"/>
</dbReference>
<evidence type="ECO:0000313" key="3">
    <source>
        <dbReference type="Proteomes" id="UP001168540"/>
    </source>
</evidence>
<comment type="caution">
    <text evidence="2">The sequence shown here is derived from an EMBL/GenBank/DDBJ whole genome shotgun (WGS) entry which is preliminary data.</text>
</comment>
<reference evidence="2" key="1">
    <citation type="submission" date="2023-06" db="EMBL/GenBank/DDBJ databases">
        <authorList>
            <person name="Zhang S."/>
        </authorList>
    </citation>
    <scope>NUCLEOTIDE SEQUENCE</scope>
    <source>
        <strain evidence="2">SG2303</strain>
    </source>
</reference>
<sequence length="96" mass="10893">MKPKDVALIQFSSMIRLVSHILKHPNREPDMPTTSKPVRRRAPNGVDRKQVAMRLFPSEREQLVKLADERGMMEGAFAREMYLEGMKAMGLPAEAA</sequence>
<organism evidence="2 3">
    <name type="scientific">Crenobacter oryzisoli</name>
    <dbReference type="NCBI Taxonomy" id="3056844"/>
    <lineage>
        <taxon>Bacteria</taxon>
        <taxon>Pseudomonadati</taxon>
        <taxon>Pseudomonadota</taxon>
        <taxon>Betaproteobacteria</taxon>
        <taxon>Neisseriales</taxon>
        <taxon>Neisseriaceae</taxon>
        <taxon>Crenobacter</taxon>
    </lineage>
</organism>
<keyword evidence="3" id="KW-1185">Reference proteome</keyword>
<gene>
    <name evidence="2" type="ORF">QU481_12005</name>
</gene>
<protein>
    <submittedName>
        <fullName evidence="2">Uncharacterized protein</fullName>
    </submittedName>
</protein>
<accession>A0ABT7XP94</accession>